<feature type="compositionally biased region" description="Polar residues" evidence="1">
    <location>
        <begin position="31"/>
        <end position="42"/>
    </location>
</feature>
<dbReference type="PANTHER" id="PTHR36395">
    <property type="entry name" value="RING-H2 ZINC FINGER PROTEIN"/>
    <property type="match status" value="1"/>
</dbReference>
<dbReference type="PANTHER" id="PTHR36395:SF1">
    <property type="entry name" value="RING-H2 ZINC FINGER PROTEIN"/>
    <property type="match status" value="1"/>
</dbReference>
<dbReference type="EMBL" id="BJWL01000025">
    <property type="protein sequence ID" value="GFZ16024.1"/>
    <property type="molecule type" value="Genomic_DNA"/>
</dbReference>
<feature type="compositionally biased region" description="Polar residues" evidence="1">
    <location>
        <begin position="71"/>
        <end position="80"/>
    </location>
</feature>
<dbReference type="Proteomes" id="UP000585474">
    <property type="component" value="Unassembled WGS sequence"/>
</dbReference>
<comment type="caution">
    <text evidence="2">The sequence shown here is derived from an EMBL/GenBank/DDBJ whole genome shotgun (WGS) entry which is preliminary data.</text>
</comment>
<organism evidence="2 3">
    <name type="scientific">Actinidia rufa</name>
    <dbReference type="NCBI Taxonomy" id="165716"/>
    <lineage>
        <taxon>Eukaryota</taxon>
        <taxon>Viridiplantae</taxon>
        <taxon>Streptophyta</taxon>
        <taxon>Embryophyta</taxon>
        <taxon>Tracheophyta</taxon>
        <taxon>Spermatophyta</taxon>
        <taxon>Magnoliopsida</taxon>
        <taxon>eudicotyledons</taxon>
        <taxon>Gunneridae</taxon>
        <taxon>Pentapetalae</taxon>
        <taxon>asterids</taxon>
        <taxon>Ericales</taxon>
        <taxon>Actinidiaceae</taxon>
        <taxon>Actinidia</taxon>
    </lineage>
</organism>
<reference evidence="2 3" key="1">
    <citation type="submission" date="2019-07" db="EMBL/GenBank/DDBJ databases">
        <title>De Novo Assembly of kiwifruit Actinidia rufa.</title>
        <authorList>
            <person name="Sugita-Konishi S."/>
            <person name="Sato K."/>
            <person name="Mori E."/>
            <person name="Abe Y."/>
            <person name="Kisaki G."/>
            <person name="Hamano K."/>
            <person name="Suezawa K."/>
            <person name="Otani M."/>
            <person name="Fukuda T."/>
            <person name="Manabe T."/>
            <person name="Gomi K."/>
            <person name="Tabuchi M."/>
            <person name="Akimitsu K."/>
            <person name="Kataoka I."/>
        </authorList>
    </citation>
    <scope>NUCLEOTIDE SEQUENCE [LARGE SCALE GENOMIC DNA]</scope>
    <source>
        <strain evidence="3">cv. Fuchu</strain>
    </source>
</reference>
<proteinExistence type="predicted"/>
<sequence length="188" mass="20878">MKPSKFHVRLLFPKPQPSHTINKQFTELINMSQQSPSIPTNLHKNKHTTSSSRLPPHSSLSLSLSGSRSSTARPRSQTPPLRSETLDAFARAVREELGSIIGDSCDLRIVPNSYAKKVEERVSVSYPGLPAFYALHSVDACVGGLPDGEFCTEEGEEYENSEENKVADKAISCKKHYWKWVDSDSASF</sequence>
<dbReference type="AlphaFoldDB" id="A0A7J0GZS0"/>
<feature type="compositionally biased region" description="Low complexity" evidence="1">
    <location>
        <begin position="48"/>
        <end position="70"/>
    </location>
</feature>
<dbReference type="OrthoDB" id="433924at2759"/>
<name>A0A7J0GZS0_9ERIC</name>
<accession>A0A7J0GZS0</accession>
<evidence type="ECO:0000313" key="2">
    <source>
        <dbReference type="EMBL" id="GFZ16024.1"/>
    </source>
</evidence>
<gene>
    <name evidence="2" type="ORF">Acr_25g0004330</name>
</gene>
<keyword evidence="3" id="KW-1185">Reference proteome</keyword>
<evidence type="ECO:0000313" key="3">
    <source>
        <dbReference type="Proteomes" id="UP000585474"/>
    </source>
</evidence>
<protein>
    <submittedName>
        <fullName evidence="2">Uncharacterized protein</fullName>
    </submittedName>
</protein>
<evidence type="ECO:0000256" key="1">
    <source>
        <dbReference type="SAM" id="MobiDB-lite"/>
    </source>
</evidence>
<feature type="region of interest" description="Disordered" evidence="1">
    <location>
        <begin position="31"/>
        <end position="83"/>
    </location>
</feature>